<protein>
    <submittedName>
        <fullName evidence="2">Uncharacterized protein</fullName>
    </submittedName>
</protein>
<evidence type="ECO:0000256" key="1">
    <source>
        <dbReference type="SAM" id="MobiDB-lite"/>
    </source>
</evidence>
<proteinExistence type="predicted"/>
<reference evidence="2" key="2">
    <citation type="submission" date="2020-09" db="EMBL/GenBank/DDBJ databases">
        <authorList>
            <person name="Sun Q."/>
            <person name="Ohkuma M."/>
        </authorList>
    </citation>
    <scope>NUCLEOTIDE SEQUENCE</scope>
    <source>
        <strain evidence="2">JCM 4122</strain>
    </source>
</reference>
<feature type="compositionally biased region" description="Basic and acidic residues" evidence="1">
    <location>
        <begin position="94"/>
        <end position="103"/>
    </location>
</feature>
<comment type="caution">
    <text evidence="2">The sequence shown here is derived from an EMBL/GenBank/DDBJ whole genome shotgun (WGS) entry which is preliminary data.</text>
</comment>
<evidence type="ECO:0000313" key="2">
    <source>
        <dbReference type="EMBL" id="GHF78227.1"/>
    </source>
</evidence>
<dbReference type="AlphaFoldDB" id="A0A919BAS1"/>
<accession>A0A919BAS1</accession>
<name>A0A919BAS1_STRFL</name>
<dbReference type="EMBL" id="BNBE01000001">
    <property type="protein sequence ID" value="GHF78227.1"/>
    <property type="molecule type" value="Genomic_DNA"/>
</dbReference>
<gene>
    <name evidence="2" type="ORF">GCM10017667_01990</name>
</gene>
<feature type="region of interest" description="Disordered" evidence="1">
    <location>
        <begin position="93"/>
        <end position="126"/>
    </location>
</feature>
<keyword evidence="3" id="KW-1185">Reference proteome</keyword>
<reference evidence="2" key="1">
    <citation type="journal article" date="2014" name="Int. J. Syst. Evol. Microbiol.">
        <title>Complete genome sequence of Corynebacterium casei LMG S-19264T (=DSM 44701T), isolated from a smear-ripened cheese.</title>
        <authorList>
            <consortium name="US DOE Joint Genome Institute (JGI-PGF)"/>
            <person name="Walter F."/>
            <person name="Albersmeier A."/>
            <person name="Kalinowski J."/>
            <person name="Ruckert C."/>
        </authorList>
    </citation>
    <scope>NUCLEOTIDE SEQUENCE</scope>
    <source>
        <strain evidence="2">JCM 4122</strain>
    </source>
</reference>
<dbReference type="Proteomes" id="UP000632849">
    <property type="component" value="Unassembled WGS sequence"/>
</dbReference>
<sequence>MVAPQGDGDVVARFEAFEERPFTTHVYLLGKPRCLVQAEGELLMLRFVPDDDSGHAGLAGMETACVRRGSGIGAGLGLEVLALVRHCLGYRGQAEGHDGEGGKAQEGGDGSPRPVPEGSSARAHGEVLWPENPGCVRLLMAV</sequence>
<evidence type="ECO:0000313" key="3">
    <source>
        <dbReference type="Proteomes" id="UP000632849"/>
    </source>
</evidence>
<organism evidence="2 3">
    <name type="scientific">Streptomyces filamentosus</name>
    <name type="common">Streptomyces roseosporus</name>
    <dbReference type="NCBI Taxonomy" id="67294"/>
    <lineage>
        <taxon>Bacteria</taxon>
        <taxon>Bacillati</taxon>
        <taxon>Actinomycetota</taxon>
        <taxon>Actinomycetes</taxon>
        <taxon>Kitasatosporales</taxon>
        <taxon>Streptomycetaceae</taxon>
        <taxon>Streptomyces</taxon>
    </lineage>
</organism>